<gene>
    <name evidence="1" type="ORF">BofuT4_uP128660.1</name>
</gene>
<sequence length="60" mass="7163">MQGIRRPEERWTRVSRTAIRRPNWDQEMRADVSVTKRFEMTDTIIHNQAKIDHAKLNNAS</sequence>
<dbReference type="InParanoid" id="G2YRB8"/>
<dbReference type="HOGENOM" id="CLU_2941481_0_0_1"/>
<name>G2YRB8_BOTF4</name>
<accession>G2YRB8</accession>
<evidence type="ECO:0000313" key="1">
    <source>
        <dbReference type="EMBL" id="CCD54166.1"/>
    </source>
</evidence>
<proteinExistence type="predicted"/>
<protein>
    <submittedName>
        <fullName evidence="1">Uncharacterized protein</fullName>
    </submittedName>
</protein>
<evidence type="ECO:0000313" key="2">
    <source>
        <dbReference type="Proteomes" id="UP000008177"/>
    </source>
</evidence>
<organism evidence="1 2">
    <name type="scientific">Botryotinia fuckeliana (strain T4)</name>
    <name type="common">Noble rot fungus</name>
    <name type="synonym">Botrytis cinerea</name>
    <dbReference type="NCBI Taxonomy" id="999810"/>
    <lineage>
        <taxon>Eukaryota</taxon>
        <taxon>Fungi</taxon>
        <taxon>Dikarya</taxon>
        <taxon>Ascomycota</taxon>
        <taxon>Pezizomycotina</taxon>
        <taxon>Leotiomycetes</taxon>
        <taxon>Helotiales</taxon>
        <taxon>Sclerotiniaceae</taxon>
        <taxon>Botrytis</taxon>
    </lineage>
</organism>
<dbReference type="EMBL" id="FQ790350">
    <property type="protein sequence ID" value="CCD54166.1"/>
    <property type="molecule type" value="Genomic_DNA"/>
</dbReference>
<dbReference type="AlphaFoldDB" id="G2YRB8"/>
<reference evidence="2" key="1">
    <citation type="journal article" date="2011" name="PLoS Genet.">
        <title>Genomic analysis of the necrotrophic fungal pathogens Sclerotinia sclerotiorum and Botrytis cinerea.</title>
        <authorList>
            <person name="Amselem J."/>
            <person name="Cuomo C.A."/>
            <person name="van Kan J.A."/>
            <person name="Viaud M."/>
            <person name="Benito E.P."/>
            <person name="Couloux A."/>
            <person name="Coutinho P.M."/>
            <person name="de Vries R.P."/>
            <person name="Dyer P.S."/>
            <person name="Fillinger S."/>
            <person name="Fournier E."/>
            <person name="Gout L."/>
            <person name="Hahn M."/>
            <person name="Kohn L."/>
            <person name="Lapalu N."/>
            <person name="Plummer K.M."/>
            <person name="Pradier J.M."/>
            <person name="Quevillon E."/>
            <person name="Sharon A."/>
            <person name="Simon A."/>
            <person name="ten Have A."/>
            <person name="Tudzynski B."/>
            <person name="Tudzynski P."/>
            <person name="Wincker P."/>
            <person name="Andrew M."/>
            <person name="Anthouard V."/>
            <person name="Beever R.E."/>
            <person name="Beffa R."/>
            <person name="Benoit I."/>
            <person name="Bouzid O."/>
            <person name="Brault B."/>
            <person name="Chen Z."/>
            <person name="Choquer M."/>
            <person name="Collemare J."/>
            <person name="Cotton P."/>
            <person name="Danchin E.G."/>
            <person name="Da Silva C."/>
            <person name="Gautier A."/>
            <person name="Giraud C."/>
            <person name="Giraud T."/>
            <person name="Gonzalez C."/>
            <person name="Grossetete S."/>
            <person name="Guldener U."/>
            <person name="Henrissat B."/>
            <person name="Howlett B.J."/>
            <person name="Kodira C."/>
            <person name="Kretschmer M."/>
            <person name="Lappartient A."/>
            <person name="Leroch M."/>
            <person name="Levis C."/>
            <person name="Mauceli E."/>
            <person name="Neuveglise C."/>
            <person name="Oeser B."/>
            <person name="Pearson M."/>
            <person name="Poulain J."/>
            <person name="Poussereau N."/>
            <person name="Quesneville H."/>
            <person name="Rascle C."/>
            <person name="Schumacher J."/>
            <person name="Segurens B."/>
            <person name="Sexton A."/>
            <person name="Silva E."/>
            <person name="Sirven C."/>
            <person name="Soanes D.M."/>
            <person name="Talbot N.J."/>
            <person name="Templeton M."/>
            <person name="Yandava C."/>
            <person name="Yarden O."/>
            <person name="Zeng Q."/>
            <person name="Rollins J.A."/>
            <person name="Lebrun M.H."/>
            <person name="Dickman M."/>
        </authorList>
    </citation>
    <scope>NUCLEOTIDE SEQUENCE [LARGE SCALE GENOMIC DNA]</scope>
    <source>
        <strain evidence="2">T4</strain>
    </source>
</reference>
<dbReference type="Proteomes" id="UP000008177">
    <property type="component" value="Unplaced contigs"/>
</dbReference>